<proteinExistence type="predicted"/>
<organism evidence="1">
    <name type="scientific">mine drainage metagenome</name>
    <dbReference type="NCBI Taxonomy" id="410659"/>
    <lineage>
        <taxon>unclassified sequences</taxon>
        <taxon>metagenomes</taxon>
        <taxon>ecological metagenomes</taxon>
    </lineage>
</organism>
<sequence>MGDALSAIDEGIINSMALATWVDDKTIDVTIINGREAPAIKRQRNKAVGQLQHKISKCKNGSKKHKRLVAAKKKINSKAKLSLRDFDHQVSNKAANHVISHNTARVIVGDVRGIEKETK</sequence>
<evidence type="ECO:0000313" key="1">
    <source>
        <dbReference type="EMBL" id="EQD73482.1"/>
    </source>
</evidence>
<dbReference type="AlphaFoldDB" id="T1BUE2"/>
<reference evidence="1" key="1">
    <citation type="submission" date="2013-08" db="EMBL/GenBank/DDBJ databases">
        <authorList>
            <person name="Mendez C."/>
            <person name="Richter M."/>
            <person name="Ferrer M."/>
            <person name="Sanchez J."/>
        </authorList>
    </citation>
    <scope>NUCLEOTIDE SEQUENCE</scope>
</reference>
<protein>
    <submittedName>
        <fullName evidence="1">Transposase, IS605 OrfB family</fullName>
    </submittedName>
</protein>
<dbReference type="EMBL" id="AUZX01003591">
    <property type="protein sequence ID" value="EQD73482.1"/>
    <property type="molecule type" value="Genomic_DNA"/>
</dbReference>
<gene>
    <name evidence="1" type="ORF">B1A_04933</name>
</gene>
<name>T1BUE2_9ZZZZ</name>
<reference evidence="1" key="2">
    <citation type="journal article" date="2014" name="ISME J.">
        <title>Microbial stratification in low pH oxic and suboxic macroscopic growths along an acid mine drainage.</title>
        <authorList>
            <person name="Mendez-Garcia C."/>
            <person name="Mesa V."/>
            <person name="Sprenger R.R."/>
            <person name="Richter M."/>
            <person name="Diez M.S."/>
            <person name="Solano J."/>
            <person name="Bargiela R."/>
            <person name="Golyshina O.V."/>
            <person name="Manteca A."/>
            <person name="Ramos J.L."/>
            <person name="Gallego J.R."/>
            <person name="Llorente I."/>
            <person name="Martins Dos Santos V.A."/>
            <person name="Jensen O.N."/>
            <person name="Pelaez A.I."/>
            <person name="Sanchez J."/>
            <person name="Ferrer M."/>
        </authorList>
    </citation>
    <scope>NUCLEOTIDE SEQUENCE</scope>
</reference>
<feature type="non-terminal residue" evidence="1">
    <location>
        <position position="119"/>
    </location>
</feature>
<accession>T1BUE2</accession>
<comment type="caution">
    <text evidence="1">The sequence shown here is derived from an EMBL/GenBank/DDBJ whole genome shotgun (WGS) entry which is preliminary data.</text>
</comment>